<dbReference type="Gene3D" id="3.40.30.10">
    <property type="entry name" value="Glutaredoxin"/>
    <property type="match status" value="1"/>
</dbReference>
<dbReference type="PANTHER" id="PTHR35272:SF3">
    <property type="entry name" value="THIOL:DISULFIDE INTERCHANGE PROTEIN DSBC"/>
    <property type="match status" value="1"/>
</dbReference>
<dbReference type="SUPFAM" id="SSF52833">
    <property type="entry name" value="Thioredoxin-like"/>
    <property type="match status" value="1"/>
</dbReference>
<dbReference type="Proteomes" id="UP000070529">
    <property type="component" value="Unassembled WGS sequence"/>
</dbReference>
<dbReference type="InterPro" id="IPR051470">
    <property type="entry name" value="Thiol:disulfide_interchange"/>
</dbReference>
<accession>A0A135I727</accession>
<feature type="chain" id="PRO_5007465684" description="Thioredoxin domain-containing protein" evidence="1">
    <location>
        <begin position="27"/>
        <end position="249"/>
    </location>
</feature>
<dbReference type="Pfam" id="PF13462">
    <property type="entry name" value="Thioredoxin_4"/>
    <property type="match status" value="1"/>
</dbReference>
<name>A0A135I727_9GAMM</name>
<reference evidence="3 4" key="1">
    <citation type="submission" date="2015-11" db="EMBL/GenBank/DDBJ databases">
        <title>Genomic Taxonomy of the Vibrionaceae.</title>
        <authorList>
            <person name="Gomez-Gil B."/>
            <person name="Enciso-Ibarra J."/>
        </authorList>
    </citation>
    <scope>NUCLEOTIDE SEQUENCE [LARGE SCALE GENOMIC DNA]</scope>
    <source>
        <strain evidence="3 4">CAIM 912</strain>
    </source>
</reference>
<organism evidence="3 4">
    <name type="scientific">Enterovibrio coralii</name>
    <dbReference type="NCBI Taxonomy" id="294935"/>
    <lineage>
        <taxon>Bacteria</taxon>
        <taxon>Pseudomonadati</taxon>
        <taxon>Pseudomonadota</taxon>
        <taxon>Gammaproteobacteria</taxon>
        <taxon>Vibrionales</taxon>
        <taxon>Vibrionaceae</taxon>
        <taxon>Enterovibrio</taxon>
    </lineage>
</organism>
<dbReference type="AlphaFoldDB" id="A0A135I727"/>
<keyword evidence="1" id="KW-0732">Signal</keyword>
<feature type="domain" description="Thioredoxin" evidence="2">
    <location>
        <begin position="20"/>
        <end position="248"/>
    </location>
</feature>
<gene>
    <name evidence="3" type="ORF">ATN88_00470</name>
</gene>
<dbReference type="InterPro" id="IPR013766">
    <property type="entry name" value="Thioredoxin_domain"/>
</dbReference>
<sequence>MRERMKKITVAIMASLSLWAATNAFAENVTLNTIEQSQLNEIVTMLEGNPELIPNLHQGIKAYIDQQQQVDQVLAQNHDYLYNNPKHPQFGSANPKLTIVNFTDYSCPFCKKLDPVLHQAALAYPDVKVVNVLVPLIEMRNPLSDKNSAAFAINVWNQDRDKFYDVNETLIKKPSAHDNRSVTNVAKKFGIEASLQTSEETQKMIEKNYQLFTELGLRGTPAMIIGDHIVPGYVPMEELKKLIDQALQS</sequence>
<evidence type="ECO:0000256" key="1">
    <source>
        <dbReference type="SAM" id="SignalP"/>
    </source>
</evidence>
<dbReference type="PROSITE" id="PS51352">
    <property type="entry name" value="THIOREDOXIN_2"/>
    <property type="match status" value="1"/>
</dbReference>
<dbReference type="EMBL" id="LNTY01000034">
    <property type="protein sequence ID" value="KXF81262.1"/>
    <property type="molecule type" value="Genomic_DNA"/>
</dbReference>
<proteinExistence type="predicted"/>
<comment type="caution">
    <text evidence="3">The sequence shown here is derived from an EMBL/GenBank/DDBJ whole genome shotgun (WGS) entry which is preliminary data.</text>
</comment>
<protein>
    <recommendedName>
        <fullName evidence="2">Thioredoxin domain-containing protein</fullName>
    </recommendedName>
</protein>
<evidence type="ECO:0000259" key="2">
    <source>
        <dbReference type="PROSITE" id="PS51352"/>
    </source>
</evidence>
<dbReference type="InterPro" id="IPR036249">
    <property type="entry name" value="Thioredoxin-like_sf"/>
</dbReference>
<dbReference type="InterPro" id="IPR012336">
    <property type="entry name" value="Thioredoxin-like_fold"/>
</dbReference>
<dbReference type="CDD" id="cd03023">
    <property type="entry name" value="DsbA_Com1_like"/>
    <property type="match status" value="1"/>
</dbReference>
<feature type="signal peptide" evidence="1">
    <location>
        <begin position="1"/>
        <end position="26"/>
    </location>
</feature>
<evidence type="ECO:0000313" key="4">
    <source>
        <dbReference type="Proteomes" id="UP000070529"/>
    </source>
</evidence>
<keyword evidence="4" id="KW-1185">Reference proteome</keyword>
<dbReference type="STRING" id="294935.ATN88_00470"/>
<evidence type="ECO:0000313" key="3">
    <source>
        <dbReference type="EMBL" id="KXF81262.1"/>
    </source>
</evidence>
<dbReference type="PANTHER" id="PTHR35272">
    <property type="entry name" value="THIOL:DISULFIDE INTERCHANGE PROTEIN DSBC-RELATED"/>
    <property type="match status" value="1"/>
</dbReference>